<dbReference type="Proteomes" id="UP000253472">
    <property type="component" value="Unassembled WGS sequence"/>
</dbReference>
<evidence type="ECO:0000256" key="1">
    <source>
        <dbReference type="SAM" id="MobiDB-lite"/>
    </source>
</evidence>
<keyword evidence="3" id="KW-1185">Reference proteome</keyword>
<proteinExistence type="predicted"/>
<dbReference type="EMBL" id="QLNQ01000021">
    <property type="protein sequence ID" value="RCK65003.1"/>
    <property type="molecule type" value="Genomic_DNA"/>
</dbReference>
<gene>
    <name evidence="2" type="ORF">Cantr_00682</name>
</gene>
<feature type="compositionally biased region" description="Low complexity" evidence="1">
    <location>
        <begin position="12"/>
        <end position="23"/>
    </location>
</feature>
<name>A0A367YGJ7_9ASCO</name>
<accession>A0A367YGJ7</accession>
<sequence>MPSERPFDVPGLSAPEELSLPLSMDRDLRDTESSELPQAPVRAPCVVNCSQIKKSQFRNFQNLSHID</sequence>
<comment type="caution">
    <text evidence="2">The sequence shown here is derived from an EMBL/GenBank/DDBJ whole genome shotgun (WGS) entry which is preliminary data.</text>
</comment>
<dbReference type="AlphaFoldDB" id="A0A367YGJ7"/>
<evidence type="ECO:0000313" key="2">
    <source>
        <dbReference type="EMBL" id="RCK65003.1"/>
    </source>
</evidence>
<reference evidence="2 3" key="1">
    <citation type="submission" date="2018-06" db="EMBL/GenBank/DDBJ databases">
        <title>Whole genome sequencing of Candida tropicalis (genome annotated by CSBL at Korea University).</title>
        <authorList>
            <person name="Ahn J."/>
        </authorList>
    </citation>
    <scope>NUCLEOTIDE SEQUENCE [LARGE SCALE GENOMIC DNA]</scope>
    <source>
        <strain evidence="2 3">ATCC 20962</strain>
    </source>
</reference>
<organism evidence="2 3">
    <name type="scientific">Candida viswanathii</name>
    <dbReference type="NCBI Taxonomy" id="5486"/>
    <lineage>
        <taxon>Eukaryota</taxon>
        <taxon>Fungi</taxon>
        <taxon>Dikarya</taxon>
        <taxon>Ascomycota</taxon>
        <taxon>Saccharomycotina</taxon>
        <taxon>Pichiomycetes</taxon>
        <taxon>Debaryomycetaceae</taxon>
        <taxon>Candida/Lodderomyces clade</taxon>
        <taxon>Candida</taxon>
    </lineage>
</organism>
<evidence type="ECO:0000313" key="3">
    <source>
        <dbReference type="Proteomes" id="UP000253472"/>
    </source>
</evidence>
<feature type="region of interest" description="Disordered" evidence="1">
    <location>
        <begin position="1"/>
        <end position="39"/>
    </location>
</feature>
<protein>
    <submittedName>
        <fullName evidence="2">Uncharacterized protein</fullName>
    </submittedName>
</protein>